<evidence type="ECO:0000256" key="9">
    <source>
        <dbReference type="SAM" id="Phobius"/>
    </source>
</evidence>
<feature type="transmembrane region" description="Helical" evidence="9">
    <location>
        <begin position="444"/>
        <end position="463"/>
    </location>
</feature>
<dbReference type="PANTHER" id="PTHR43495">
    <property type="entry name" value="GABA PERMEASE"/>
    <property type="match status" value="1"/>
</dbReference>
<dbReference type="Proteomes" id="UP001597326">
    <property type="component" value="Unassembled WGS sequence"/>
</dbReference>
<keyword evidence="6" id="KW-0029">Amino-acid transport</keyword>
<comment type="subcellular location">
    <subcellularLocation>
        <location evidence="1">Cell membrane</location>
        <topology evidence="1">Multi-pass membrane protein</topology>
    </subcellularLocation>
</comment>
<feature type="transmembrane region" description="Helical" evidence="9">
    <location>
        <begin position="32"/>
        <end position="53"/>
    </location>
</feature>
<gene>
    <name evidence="11" type="ORF">ACFSCS_14855</name>
</gene>
<keyword evidence="7 9" id="KW-1133">Transmembrane helix</keyword>
<feature type="transmembrane region" description="Helical" evidence="9">
    <location>
        <begin position="259"/>
        <end position="278"/>
    </location>
</feature>
<keyword evidence="5 9" id="KW-0812">Transmembrane</keyword>
<feature type="transmembrane region" description="Helical" evidence="9">
    <location>
        <begin position="298"/>
        <end position="320"/>
    </location>
</feature>
<reference evidence="12" key="1">
    <citation type="journal article" date="2019" name="Int. J. Syst. Evol. Microbiol.">
        <title>The Global Catalogue of Microorganisms (GCM) 10K type strain sequencing project: providing services to taxonomists for standard genome sequencing and annotation.</title>
        <authorList>
            <consortium name="The Broad Institute Genomics Platform"/>
            <consortium name="The Broad Institute Genome Sequencing Center for Infectious Disease"/>
            <person name="Wu L."/>
            <person name="Ma J."/>
        </authorList>
    </citation>
    <scope>NUCLEOTIDE SEQUENCE [LARGE SCALE GENOMIC DNA]</scope>
    <source>
        <strain evidence="12">CAIM 431</strain>
    </source>
</reference>
<protein>
    <submittedName>
        <fullName evidence="11">Amino acid permease</fullName>
    </submittedName>
</protein>
<keyword evidence="3" id="KW-0813">Transport</keyword>
<keyword evidence="12" id="KW-1185">Reference proteome</keyword>
<evidence type="ECO:0000256" key="5">
    <source>
        <dbReference type="ARBA" id="ARBA00022692"/>
    </source>
</evidence>
<keyword evidence="8 9" id="KW-0472">Membrane</keyword>
<evidence type="ECO:0000256" key="2">
    <source>
        <dbReference type="ARBA" id="ARBA00008583"/>
    </source>
</evidence>
<name>A0ABW4RZ13_9ACTN</name>
<feature type="transmembrane region" description="Helical" evidence="9">
    <location>
        <begin position="346"/>
        <end position="369"/>
    </location>
</feature>
<feature type="domain" description="Amino acid permease/ SLC12A" evidence="10">
    <location>
        <begin position="29"/>
        <end position="457"/>
    </location>
</feature>
<dbReference type="EMBL" id="JBHUFZ010000033">
    <property type="protein sequence ID" value="MFD1891451.1"/>
    <property type="molecule type" value="Genomic_DNA"/>
</dbReference>
<dbReference type="Gene3D" id="1.20.1740.10">
    <property type="entry name" value="Amino acid/polyamine transporter I"/>
    <property type="match status" value="1"/>
</dbReference>
<comment type="caution">
    <text evidence="11">The sequence shown here is derived from an EMBL/GenBank/DDBJ whole genome shotgun (WGS) entry which is preliminary data.</text>
</comment>
<evidence type="ECO:0000256" key="6">
    <source>
        <dbReference type="ARBA" id="ARBA00022970"/>
    </source>
</evidence>
<keyword evidence="4" id="KW-1003">Cell membrane</keyword>
<evidence type="ECO:0000256" key="8">
    <source>
        <dbReference type="ARBA" id="ARBA00023136"/>
    </source>
</evidence>
<feature type="transmembrane region" description="Helical" evidence="9">
    <location>
        <begin position="59"/>
        <end position="81"/>
    </location>
</feature>
<dbReference type="PIRSF" id="PIRSF006060">
    <property type="entry name" value="AA_transporter"/>
    <property type="match status" value="1"/>
</dbReference>
<dbReference type="InterPro" id="IPR004841">
    <property type="entry name" value="AA-permease/SLC12A_dom"/>
</dbReference>
<evidence type="ECO:0000259" key="10">
    <source>
        <dbReference type="Pfam" id="PF00324"/>
    </source>
</evidence>
<evidence type="ECO:0000313" key="12">
    <source>
        <dbReference type="Proteomes" id="UP001597326"/>
    </source>
</evidence>
<feature type="transmembrane region" description="Helical" evidence="9">
    <location>
        <begin position="214"/>
        <end position="238"/>
    </location>
</feature>
<organism evidence="11 12">
    <name type="scientific">Luteococcus peritonei</name>
    <dbReference type="NCBI Taxonomy" id="88874"/>
    <lineage>
        <taxon>Bacteria</taxon>
        <taxon>Bacillati</taxon>
        <taxon>Actinomycetota</taxon>
        <taxon>Actinomycetes</taxon>
        <taxon>Propionibacteriales</taxon>
        <taxon>Propionibacteriaceae</taxon>
        <taxon>Luteococcus</taxon>
    </lineage>
</organism>
<dbReference type="InterPro" id="IPR004840">
    <property type="entry name" value="Amino_acid_permease_CS"/>
</dbReference>
<dbReference type="Pfam" id="PF00324">
    <property type="entry name" value="AA_permease"/>
    <property type="match status" value="1"/>
</dbReference>
<feature type="transmembrane region" description="Helical" evidence="9">
    <location>
        <begin position="375"/>
        <end position="398"/>
    </location>
</feature>
<evidence type="ECO:0000256" key="4">
    <source>
        <dbReference type="ARBA" id="ARBA00022475"/>
    </source>
</evidence>
<accession>A0ABW4RZ13</accession>
<evidence type="ECO:0000256" key="7">
    <source>
        <dbReference type="ARBA" id="ARBA00022989"/>
    </source>
</evidence>
<proteinExistence type="inferred from homology"/>
<feature type="transmembrane region" description="Helical" evidence="9">
    <location>
        <begin position="419"/>
        <end position="438"/>
    </location>
</feature>
<evidence type="ECO:0000256" key="3">
    <source>
        <dbReference type="ARBA" id="ARBA00022448"/>
    </source>
</evidence>
<feature type="transmembrane region" description="Helical" evidence="9">
    <location>
        <begin position="140"/>
        <end position="161"/>
    </location>
</feature>
<comment type="similarity">
    <text evidence="2">Belongs to the amino acid-polyamine-organocation (APC) superfamily. Amino acid transporter (AAT) (TC 2.A.3.1) family.</text>
</comment>
<evidence type="ECO:0000313" key="11">
    <source>
        <dbReference type="EMBL" id="MFD1891451.1"/>
    </source>
</evidence>
<dbReference type="PANTHER" id="PTHR43495:SF1">
    <property type="entry name" value="L-ASPARAGINE PERMEASE"/>
    <property type="match status" value="1"/>
</dbReference>
<dbReference type="PROSITE" id="PS00218">
    <property type="entry name" value="AMINO_ACID_PERMEASE_1"/>
    <property type="match status" value="1"/>
</dbReference>
<dbReference type="RefSeq" id="WP_343875854.1">
    <property type="nucleotide sequence ID" value="NZ_BAAAIX010000034.1"/>
</dbReference>
<feature type="transmembrane region" description="Helical" evidence="9">
    <location>
        <begin position="173"/>
        <end position="194"/>
    </location>
</feature>
<evidence type="ECO:0000256" key="1">
    <source>
        <dbReference type="ARBA" id="ARBA00004651"/>
    </source>
</evidence>
<sequence>MSGAAPQKASGVSVDKADHGYEKDLKPRHIRMIAIGGSIGTGLFLGAGGRLAAGGPSLAFVYALCGLFAFLMVRALGELTIHRPSSGAFVSYAREFMGEKGAYVTGWLFFLDWCTTVMADITAVALYMHFWSIFAPIPQWVIALIALAIVFTMNMLSVKFFGEFEFWFAMIKVAAIVGFMLIAVFFIATGHQVAGHTPGPSLITDNGGFFPKGLAPMVTLALGVVFAFGGTEMVGVAAGEAKDAEKIMPGAVNSMMWRIALFYVGSVVLFTMLMPWTAYSKGESPFVTFFNAIGVQNAGTIMNLVVLTAALSSLNAGLYATGRTLRSMAIAGSAPSFAARMNRFSVPYGGILITSVLGLIGVLINYVYPSQAFDIVMNLAGIGIAGTWMSIMVSHWIFVHKAKQGLYERPKYRLFWAPWTNLATILFLVGVIIMMWFADEIGRPTIGLFAVIALIMVLGWFLVRDKIDGDVLETSFLETDVEAQAEGHRLEADEK</sequence>
<feature type="transmembrane region" description="Helical" evidence="9">
    <location>
        <begin position="102"/>
        <end position="128"/>
    </location>
</feature>